<accession>A0A382R6I6</accession>
<evidence type="ECO:0008006" key="5">
    <source>
        <dbReference type="Google" id="ProtNLM"/>
    </source>
</evidence>
<dbReference type="Gene3D" id="3.40.50.970">
    <property type="match status" value="1"/>
</dbReference>
<name>A0A382R6I6_9ZZZZ</name>
<evidence type="ECO:0000256" key="2">
    <source>
        <dbReference type="ARBA" id="ARBA00007131"/>
    </source>
</evidence>
<evidence type="ECO:0000256" key="1">
    <source>
        <dbReference type="ARBA" id="ARBA00001964"/>
    </source>
</evidence>
<proteinExistence type="inferred from homology"/>
<dbReference type="AlphaFoldDB" id="A0A382R6I6"/>
<gene>
    <name evidence="4" type="ORF">METZ01_LOCUS345492</name>
</gene>
<evidence type="ECO:0000256" key="3">
    <source>
        <dbReference type="ARBA" id="ARBA00023052"/>
    </source>
</evidence>
<comment type="cofactor">
    <cofactor evidence="1">
        <name>thiamine diphosphate</name>
        <dbReference type="ChEBI" id="CHEBI:58937"/>
    </cofactor>
</comment>
<dbReference type="InterPro" id="IPR029061">
    <property type="entry name" value="THDP-binding"/>
</dbReference>
<dbReference type="PANTHER" id="PTHR47514:SF1">
    <property type="entry name" value="TRANSKETOLASE N-TERMINAL SECTION-RELATED"/>
    <property type="match status" value="1"/>
</dbReference>
<dbReference type="SUPFAM" id="SSF52518">
    <property type="entry name" value="Thiamin diphosphate-binding fold (THDP-binding)"/>
    <property type="match status" value="1"/>
</dbReference>
<organism evidence="4">
    <name type="scientific">marine metagenome</name>
    <dbReference type="NCBI Taxonomy" id="408172"/>
    <lineage>
        <taxon>unclassified sequences</taxon>
        <taxon>metagenomes</taxon>
        <taxon>ecological metagenomes</taxon>
    </lineage>
</organism>
<evidence type="ECO:0000313" key="4">
    <source>
        <dbReference type="EMBL" id="SVC92638.1"/>
    </source>
</evidence>
<comment type="similarity">
    <text evidence="2">Belongs to the transketolase family.</text>
</comment>
<keyword evidence="3" id="KW-0786">Thiamine pyrophosphate</keyword>
<dbReference type="EMBL" id="UINC01119079">
    <property type="protein sequence ID" value="SVC92638.1"/>
    <property type="molecule type" value="Genomic_DNA"/>
</dbReference>
<dbReference type="PANTHER" id="PTHR47514">
    <property type="entry name" value="TRANSKETOLASE N-TERMINAL SECTION-RELATED"/>
    <property type="match status" value="1"/>
</dbReference>
<protein>
    <recommendedName>
        <fullName evidence="5">Transketolase signature 1 domain-containing protein</fullName>
    </recommendedName>
</protein>
<reference evidence="4" key="1">
    <citation type="submission" date="2018-05" db="EMBL/GenBank/DDBJ databases">
        <authorList>
            <person name="Lanie J.A."/>
            <person name="Ng W.-L."/>
            <person name="Kazmierczak K.M."/>
            <person name="Andrzejewski T.M."/>
            <person name="Davidsen T.M."/>
            <person name="Wayne K.J."/>
            <person name="Tettelin H."/>
            <person name="Glass J.I."/>
            <person name="Rusch D."/>
            <person name="Podicherti R."/>
            <person name="Tsui H.-C.T."/>
            <person name="Winkler M.E."/>
        </authorList>
    </citation>
    <scope>NUCLEOTIDE SEQUENCE</scope>
</reference>
<sequence>MNLFEWDCIEIDGHSYQEIFSAFKAFDSSTRPLMILANTIKGKGVSFMESITKWHHSVPTETEVELARKELKI</sequence>